<dbReference type="Proteomes" id="UP000813462">
    <property type="component" value="Unassembled WGS sequence"/>
</dbReference>
<name>A0A978VNI4_ZIZJJ</name>
<dbReference type="AlphaFoldDB" id="A0A978VNI4"/>
<feature type="compositionally biased region" description="Basic and acidic residues" evidence="9">
    <location>
        <begin position="788"/>
        <end position="801"/>
    </location>
</feature>
<feature type="compositionally biased region" description="Basic and acidic residues" evidence="9">
    <location>
        <begin position="824"/>
        <end position="838"/>
    </location>
</feature>
<dbReference type="SUPFAM" id="SSF54928">
    <property type="entry name" value="RNA-binding domain, RBD"/>
    <property type="match status" value="1"/>
</dbReference>
<feature type="region of interest" description="Disordered" evidence="9">
    <location>
        <begin position="171"/>
        <end position="196"/>
    </location>
</feature>
<dbReference type="SMART" id="SM00356">
    <property type="entry name" value="ZnF_C3H1"/>
    <property type="match status" value="2"/>
</dbReference>
<feature type="zinc finger region" description="C3H1-type" evidence="8">
    <location>
        <begin position="413"/>
        <end position="443"/>
    </location>
</feature>
<feature type="domain" description="C3H1-type" evidence="11">
    <location>
        <begin position="413"/>
        <end position="443"/>
    </location>
</feature>
<evidence type="ECO:0000256" key="4">
    <source>
        <dbReference type="ARBA" id="ARBA00022833"/>
    </source>
</evidence>
<dbReference type="GO" id="GO:0003723">
    <property type="term" value="F:RNA binding"/>
    <property type="evidence" value="ECO:0007669"/>
    <property type="project" value="UniProtKB-UniRule"/>
</dbReference>
<dbReference type="GO" id="GO:0008270">
    <property type="term" value="F:zinc ion binding"/>
    <property type="evidence" value="ECO:0007669"/>
    <property type="project" value="UniProtKB-KW"/>
</dbReference>
<dbReference type="GO" id="GO:0003677">
    <property type="term" value="F:DNA binding"/>
    <property type="evidence" value="ECO:0007669"/>
    <property type="project" value="UniProtKB-KW"/>
</dbReference>
<comment type="caution">
    <text evidence="12">The sequence shown here is derived from an EMBL/GenBank/DDBJ whole genome shotgun (WGS) entry which is preliminary data.</text>
</comment>
<evidence type="ECO:0000313" key="12">
    <source>
        <dbReference type="EMBL" id="KAH7537109.1"/>
    </source>
</evidence>
<keyword evidence="4 8" id="KW-0862">Zinc</keyword>
<keyword evidence="2" id="KW-0677">Repeat</keyword>
<evidence type="ECO:0000256" key="6">
    <source>
        <dbReference type="ARBA" id="ARBA00023125"/>
    </source>
</evidence>
<feature type="compositionally biased region" description="Basic residues" evidence="9">
    <location>
        <begin position="33"/>
        <end position="47"/>
    </location>
</feature>
<feature type="domain" description="C3H1-type" evidence="11">
    <location>
        <begin position="225"/>
        <end position="253"/>
    </location>
</feature>
<evidence type="ECO:0000256" key="7">
    <source>
        <dbReference type="PROSITE-ProRule" id="PRU00176"/>
    </source>
</evidence>
<evidence type="ECO:0000256" key="8">
    <source>
        <dbReference type="PROSITE-ProRule" id="PRU00723"/>
    </source>
</evidence>
<dbReference type="Gene3D" id="3.30.70.330">
    <property type="match status" value="1"/>
</dbReference>
<keyword evidence="6" id="KW-0238">DNA-binding</keyword>
<feature type="compositionally biased region" description="Basic and acidic residues" evidence="9">
    <location>
        <begin position="739"/>
        <end position="752"/>
    </location>
</feature>
<feature type="zinc finger region" description="C3H1-type" evidence="8">
    <location>
        <begin position="225"/>
        <end position="253"/>
    </location>
</feature>
<dbReference type="PRINTS" id="PR01848">
    <property type="entry name" value="U2AUXFACTOR"/>
</dbReference>
<protein>
    <recommendedName>
        <fullName evidence="14">Zinc finger CCCH domain-containing protein 5</fullName>
    </recommendedName>
</protein>
<evidence type="ECO:0000259" key="10">
    <source>
        <dbReference type="PROSITE" id="PS50102"/>
    </source>
</evidence>
<dbReference type="FunFam" id="3.30.70.330:FF:000318">
    <property type="entry name" value="Zinc finger CCCH domain-containing protein 5"/>
    <property type="match status" value="1"/>
</dbReference>
<feature type="compositionally biased region" description="Basic and acidic residues" evidence="9">
    <location>
        <begin position="48"/>
        <end position="71"/>
    </location>
</feature>
<feature type="compositionally biased region" description="Basic residues" evidence="9">
    <location>
        <begin position="667"/>
        <end position="676"/>
    </location>
</feature>
<evidence type="ECO:0000256" key="5">
    <source>
        <dbReference type="ARBA" id="ARBA00022884"/>
    </source>
</evidence>
<feature type="region of interest" description="Disordered" evidence="9">
    <location>
        <begin position="767"/>
        <end position="838"/>
    </location>
</feature>
<feature type="compositionally biased region" description="Basic and acidic residues" evidence="9">
    <location>
        <begin position="116"/>
        <end position="130"/>
    </location>
</feature>
<dbReference type="Pfam" id="PF00642">
    <property type="entry name" value="zf-CCCH"/>
    <property type="match status" value="1"/>
</dbReference>
<evidence type="ECO:0000256" key="2">
    <source>
        <dbReference type="ARBA" id="ARBA00022737"/>
    </source>
</evidence>
<dbReference type="GO" id="GO:0000398">
    <property type="term" value="P:mRNA splicing, via spliceosome"/>
    <property type="evidence" value="ECO:0007669"/>
    <property type="project" value="InterPro"/>
</dbReference>
<evidence type="ECO:0000259" key="11">
    <source>
        <dbReference type="PROSITE" id="PS50103"/>
    </source>
</evidence>
<feature type="compositionally biased region" description="Basic and acidic residues" evidence="9">
    <location>
        <begin position="533"/>
        <end position="558"/>
    </location>
</feature>
<organism evidence="12 13">
    <name type="scientific">Ziziphus jujuba var. spinosa</name>
    <dbReference type="NCBI Taxonomy" id="714518"/>
    <lineage>
        <taxon>Eukaryota</taxon>
        <taxon>Viridiplantae</taxon>
        <taxon>Streptophyta</taxon>
        <taxon>Embryophyta</taxon>
        <taxon>Tracheophyta</taxon>
        <taxon>Spermatophyta</taxon>
        <taxon>Magnoliopsida</taxon>
        <taxon>eudicotyledons</taxon>
        <taxon>Gunneridae</taxon>
        <taxon>Pentapetalae</taxon>
        <taxon>rosids</taxon>
        <taxon>fabids</taxon>
        <taxon>Rosales</taxon>
        <taxon>Rhamnaceae</taxon>
        <taxon>Paliureae</taxon>
        <taxon>Ziziphus</taxon>
    </lineage>
</organism>
<dbReference type="PANTHER" id="PTHR12620">
    <property type="entry name" value="U2 SNRNP AUXILIARY FACTOR, SMALL SUBUNIT"/>
    <property type="match status" value="1"/>
</dbReference>
<keyword evidence="1 8" id="KW-0479">Metal-binding</keyword>
<evidence type="ECO:0008006" key="14">
    <source>
        <dbReference type="Google" id="ProtNLM"/>
    </source>
</evidence>
<evidence type="ECO:0000256" key="3">
    <source>
        <dbReference type="ARBA" id="ARBA00022771"/>
    </source>
</evidence>
<feature type="domain" description="RRM" evidence="10">
    <location>
        <begin position="257"/>
        <end position="349"/>
    </location>
</feature>
<keyword evidence="3 8" id="KW-0863">Zinc-finger</keyword>
<feature type="compositionally biased region" description="Basic and acidic residues" evidence="9">
    <location>
        <begin position="943"/>
        <end position="962"/>
    </location>
</feature>
<evidence type="ECO:0000313" key="13">
    <source>
        <dbReference type="Proteomes" id="UP000813462"/>
    </source>
</evidence>
<dbReference type="PROSITE" id="PS50103">
    <property type="entry name" value="ZF_C3H1"/>
    <property type="match status" value="2"/>
</dbReference>
<feature type="compositionally biased region" description="Basic and acidic residues" evidence="9">
    <location>
        <begin position="616"/>
        <end position="666"/>
    </location>
</feature>
<dbReference type="EMBL" id="JAEACU010000003">
    <property type="protein sequence ID" value="KAH7537109.1"/>
    <property type="molecule type" value="Genomic_DNA"/>
</dbReference>
<accession>A0A978VNI4</accession>
<sequence length="962" mass="112755">MAEEITGKEKEEKNQSETEGLGMESGTCTMSRKEKRKALKKMKRKQIRKDMAVKEREEEEVKLNDPQEQMKIELMEREEAERAERERKEFEEREKAWLEAMELRKKKMIEEEEEEERRRKAFDEELRRQQAENATNGDEDDDWEYVEEGPAEIIWQGNEIIVKKKKVRVPKKSKVQQSRNEDADRPTSNPLPPQSEAFADYKNGLVSAQHAIENVAQQLPNFGTEQDKAHCPFHLKTGACRFGQRCSRVHFYPDKACTILIKNMYNGPGLAWEQDEGLEYTDEEIERSYEEFYEDVHTEFLKFGEIVNFKVCRNGSFHLRGNVYIQYKCLDSAVLAYHSINGRYFAGKQTGGRSKFLQRCIVVLMDLAVNCWFVEKLLERLVTGEVILNVIRTGGADCCILCQVICEFVNLTRWKVAICGEYMKSRFKTCSHGTACNFIHCFRNPGGDYEWADGDKPPPKYWVQRMVALFGYSEDSVYDREKSQENFGKMSAAEAGRYRSRRSRSREMDSTNYGTSRRRNDNENYVRSNRQRCKSDYKEQNKNDGLCKRSMNSKDDHYRKRKNHDMDIDGEMFDNVRDTDRDEYHVCARNSSRWQGRNSKNRSFETDSDGGWSDVDEVRDRNRDHARQSPKDSRIARYLDDYGEHENRNDEVDSHSDEGRRESYHDRTRKSSRRCRKVEYPASYGDKANRDHGAEGGWSRMDSDDDAHRRRSKRTRDDDADRHNSKRRKSSVKSSKVSKFSDEHGDSKDRILGTDFGDDWLDKSTERHHSHTRGFPKEGSDISEDQVEPTRRIKAERRHMSVEISKADPSNENFRSDWSCEPSSSDRYDMRDSPHDLDFRHNSEVKFDKQDRWESEQCAGDVYSKSRGKFTSFNSSVHYSGRERSYDCDSELYHHDKLDLEDRWNSEEVASKKSSNLDSSSKRSSKIDRARRSKSRSQSGHNRCSDNERDSSQDNKDSEKNC</sequence>
<proteinExistence type="predicted"/>
<dbReference type="PROSITE" id="PS50102">
    <property type="entry name" value="RRM"/>
    <property type="match status" value="1"/>
</dbReference>
<gene>
    <name evidence="12" type="ORF">FEM48_Zijuj03G0057000</name>
</gene>
<feature type="region of interest" description="Disordered" evidence="9">
    <location>
        <begin position="1"/>
        <end position="71"/>
    </location>
</feature>
<dbReference type="InterPro" id="IPR035979">
    <property type="entry name" value="RBD_domain_sf"/>
</dbReference>
<feature type="region of interest" description="Disordered" evidence="9">
    <location>
        <begin position="903"/>
        <end position="962"/>
    </location>
</feature>
<dbReference type="InterPro" id="IPR012677">
    <property type="entry name" value="Nucleotide-bd_a/b_plait_sf"/>
</dbReference>
<keyword evidence="5 7" id="KW-0694">RNA-binding</keyword>
<dbReference type="InterPro" id="IPR009145">
    <property type="entry name" value="U2AF_small"/>
</dbReference>
<evidence type="ECO:0000256" key="9">
    <source>
        <dbReference type="SAM" id="MobiDB-lite"/>
    </source>
</evidence>
<dbReference type="InterPro" id="IPR000504">
    <property type="entry name" value="RRM_dom"/>
</dbReference>
<feature type="region of interest" description="Disordered" evidence="9">
    <location>
        <begin position="591"/>
        <end position="753"/>
    </location>
</feature>
<reference evidence="12" key="1">
    <citation type="journal article" date="2021" name="Front. Plant Sci.">
        <title>Chromosome-Scale Genome Assembly for Chinese Sour Jujube and Insights Into Its Genome Evolution and Domestication Signature.</title>
        <authorList>
            <person name="Shen L.-Y."/>
            <person name="Luo H."/>
            <person name="Wang X.-L."/>
            <person name="Wang X.-M."/>
            <person name="Qiu X.-J."/>
            <person name="Liu H."/>
            <person name="Zhou S.-S."/>
            <person name="Jia K.-H."/>
            <person name="Nie S."/>
            <person name="Bao Y.-T."/>
            <person name="Zhang R.-G."/>
            <person name="Yun Q.-Z."/>
            <person name="Chai Y.-H."/>
            <person name="Lu J.-Y."/>
            <person name="Li Y."/>
            <person name="Zhao S.-W."/>
            <person name="Mao J.-F."/>
            <person name="Jia S.-G."/>
            <person name="Mao Y.-M."/>
        </authorList>
    </citation>
    <scope>NUCLEOTIDE SEQUENCE</scope>
    <source>
        <strain evidence="12">AT0</strain>
        <tissue evidence="12">Leaf</tissue>
    </source>
</reference>
<dbReference type="GO" id="GO:0089701">
    <property type="term" value="C:U2AF complex"/>
    <property type="evidence" value="ECO:0007669"/>
    <property type="project" value="InterPro"/>
</dbReference>
<dbReference type="InterPro" id="IPR000571">
    <property type="entry name" value="Znf_CCCH"/>
</dbReference>
<feature type="compositionally biased region" description="Basic and acidic residues" evidence="9">
    <location>
        <begin position="1"/>
        <end position="16"/>
    </location>
</feature>
<feature type="region of interest" description="Disordered" evidence="9">
    <location>
        <begin position="107"/>
        <end position="143"/>
    </location>
</feature>
<evidence type="ECO:0000256" key="1">
    <source>
        <dbReference type="ARBA" id="ARBA00022723"/>
    </source>
</evidence>
<feature type="region of interest" description="Disordered" evidence="9">
    <location>
        <begin position="489"/>
        <end position="563"/>
    </location>
</feature>